<protein>
    <submittedName>
        <fullName evidence="2">Uncharacterized protein</fullName>
    </submittedName>
</protein>
<reference evidence="2 3" key="1">
    <citation type="journal article" date="2025" name="Microbiol. Resour. Announc.">
        <title>Draft genome sequences for Neonectria magnoliae and Neonectria punicea, canker pathogens of Liriodendron tulipifera and Acer saccharum in West Virginia.</title>
        <authorList>
            <person name="Petronek H.M."/>
            <person name="Kasson M.T."/>
            <person name="Metheny A.M."/>
            <person name="Stauder C.M."/>
            <person name="Lovett B."/>
            <person name="Lynch S.C."/>
            <person name="Garnas J.R."/>
            <person name="Kasson L.R."/>
            <person name="Stajich J.E."/>
        </authorList>
    </citation>
    <scope>NUCLEOTIDE SEQUENCE [LARGE SCALE GENOMIC DNA]</scope>
    <source>
        <strain evidence="2 3">NRRL 64651</strain>
    </source>
</reference>
<dbReference type="EMBL" id="JAZAVK010000051">
    <property type="protein sequence ID" value="KAK7427571.1"/>
    <property type="molecule type" value="Genomic_DNA"/>
</dbReference>
<dbReference type="Proteomes" id="UP001498421">
    <property type="component" value="Unassembled WGS sequence"/>
</dbReference>
<evidence type="ECO:0000313" key="2">
    <source>
        <dbReference type="EMBL" id="KAK7427571.1"/>
    </source>
</evidence>
<feature type="signal peptide" evidence="1">
    <location>
        <begin position="1"/>
        <end position="21"/>
    </location>
</feature>
<organism evidence="2 3">
    <name type="scientific">Neonectria magnoliae</name>
    <dbReference type="NCBI Taxonomy" id="2732573"/>
    <lineage>
        <taxon>Eukaryota</taxon>
        <taxon>Fungi</taxon>
        <taxon>Dikarya</taxon>
        <taxon>Ascomycota</taxon>
        <taxon>Pezizomycotina</taxon>
        <taxon>Sordariomycetes</taxon>
        <taxon>Hypocreomycetidae</taxon>
        <taxon>Hypocreales</taxon>
        <taxon>Nectriaceae</taxon>
        <taxon>Neonectria</taxon>
    </lineage>
</organism>
<accession>A0ABR1I287</accession>
<evidence type="ECO:0000256" key="1">
    <source>
        <dbReference type="SAM" id="SignalP"/>
    </source>
</evidence>
<evidence type="ECO:0000313" key="3">
    <source>
        <dbReference type="Proteomes" id="UP001498421"/>
    </source>
</evidence>
<gene>
    <name evidence="2" type="ORF">QQZ08_005846</name>
</gene>
<keyword evidence="3" id="KW-1185">Reference proteome</keyword>
<feature type="chain" id="PRO_5047285425" evidence="1">
    <location>
        <begin position="22"/>
        <end position="116"/>
    </location>
</feature>
<sequence length="116" mass="12556">MRLQSLSVGAWVSCLASGVYAQGDPDCPDGRSLVEVQPEVIIGLQPISISTFIPSKTVLTVGGAVIAISNAPTMLVTDFTLTDTSTSFFTGSHPSPFRYGYNWDSHCGQPFWKLEW</sequence>
<proteinExistence type="predicted"/>
<comment type="caution">
    <text evidence="2">The sequence shown here is derived from an EMBL/GenBank/DDBJ whole genome shotgun (WGS) entry which is preliminary data.</text>
</comment>
<keyword evidence="1" id="KW-0732">Signal</keyword>
<name>A0ABR1I287_9HYPO</name>